<evidence type="ECO:0000313" key="8">
    <source>
        <dbReference type="EMBL" id="GMI00280.1"/>
    </source>
</evidence>
<feature type="domain" description="Glycine transporter" evidence="7">
    <location>
        <begin position="17"/>
        <end position="92"/>
    </location>
</feature>
<evidence type="ECO:0000259" key="7">
    <source>
        <dbReference type="Pfam" id="PF03458"/>
    </source>
</evidence>
<evidence type="ECO:0000256" key="5">
    <source>
        <dbReference type="ARBA" id="ARBA00023136"/>
    </source>
</evidence>
<keyword evidence="9" id="KW-1185">Reference proteome</keyword>
<name>A0A9W7F1K4_9STRA</name>
<evidence type="ECO:0000256" key="4">
    <source>
        <dbReference type="ARBA" id="ARBA00022989"/>
    </source>
</evidence>
<keyword evidence="3 6" id="KW-0812">Transmembrane</keyword>
<dbReference type="PANTHER" id="PTHR30506:SF3">
    <property type="entry name" value="UPF0126 INNER MEMBRANE PROTEIN YADS-RELATED"/>
    <property type="match status" value="1"/>
</dbReference>
<dbReference type="GO" id="GO:0005886">
    <property type="term" value="C:plasma membrane"/>
    <property type="evidence" value="ECO:0007669"/>
    <property type="project" value="UniProtKB-SubCell"/>
</dbReference>
<dbReference type="PANTHER" id="PTHR30506">
    <property type="entry name" value="INNER MEMBRANE PROTEIN"/>
    <property type="match status" value="1"/>
</dbReference>
<accession>A0A9W7F1K4</accession>
<feature type="domain" description="Glycine transporter" evidence="7">
    <location>
        <begin position="110"/>
        <end position="185"/>
    </location>
</feature>
<comment type="caution">
    <text evidence="8">The sequence shown here is derived from an EMBL/GenBank/DDBJ whole genome shotgun (WGS) entry which is preliminary data.</text>
</comment>
<keyword evidence="4 6" id="KW-1133">Transmembrane helix</keyword>
<reference evidence="9" key="1">
    <citation type="journal article" date="2023" name="Commun. Biol.">
        <title>Genome analysis of Parmales, the sister group of diatoms, reveals the evolutionary specialization of diatoms from phago-mixotrophs to photoautotrophs.</title>
        <authorList>
            <person name="Ban H."/>
            <person name="Sato S."/>
            <person name="Yoshikawa S."/>
            <person name="Yamada K."/>
            <person name="Nakamura Y."/>
            <person name="Ichinomiya M."/>
            <person name="Sato N."/>
            <person name="Blanc-Mathieu R."/>
            <person name="Endo H."/>
            <person name="Kuwata A."/>
            <person name="Ogata H."/>
        </authorList>
    </citation>
    <scope>NUCLEOTIDE SEQUENCE [LARGE SCALE GENOMIC DNA]</scope>
    <source>
        <strain evidence="9">NIES 3700</strain>
    </source>
</reference>
<proteinExistence type="predicted"/>
<comment type="subcellular location">
    <subcellularLocation>
        <location evidence="1">Cell membrane</location>
        <topology evidence="1">Multi-pass membrane protein</topology>
    </subcellularLocation>
</comment>
<sequence>MVAQTCTAVCLPQSLIALDWFGTAAFSFSGTLTAVRQDMGIIGAMFLATITALGGGTIRDLLLGSPGQAFWISDVRYFRVVLTTCIFTLLCWPTLTRLFKFEDSSWPFCLADALGLAAFAICGARVGLDSGVGIEGASLSGLLSACGGGIVRDVITNEPPRALHANRSAYATPALIGAIIYVCLRESGFFSENFALWTGFGCGLAMRILAFSLDIAPLRAQLKESEWQQILTPKDHRARR</sequence>
<dbReference type="AlphaFoldDB" id="A0A9W7F1K4"/>
<dbReference type="InterPro" id="IPR005115">
    <property type="entry name" value="Gly_transporter"/>
</dbReference>
<feature type="transmembrane region" description="Helical" evidence="6">
    <location>
        <begin position="107"/>
        <end position="128"/>
    </location>
</feature>
<evidence type="ECO:0000256" key="6">
    <source>
        <dbReference type="SAM" id="Phobius"/>
    </source>
</evidence>
<dbReference type="EMBL" id="BRXW01000021">
    <property type="protein sequence ID" value="GMI00280.1"/>
    <property type="molecule type" value="Genomic_DNA"/>
</dbReference>
<organism evidence="8 9">
    <name type="scientific">Triparma laevis f. longispina</name>
    <dbReference type="NCBI Taxonomy" id="1714387"/>
    <lineage>
        <taxon>Eukaryota</taxon>
        <taxon>Sar</taxon>
        <taxon>Stramenopiles</taxon>
        <taxon>Ochrophyta</taxon>
        <taxon>Bolidophyceae</taxon>
        <taxon>Parmales</taxon>
        <taxon>Triparmaceae</taxon>
        <taxon>Triparma</taxon>
    </lineage>
</organism>
<evidence type="ECO:0000256" key="3">
    <source>
        <dbReference type="ARBA" id="ARBA00022692"/>
    </source>
</evidence>
<feature type="transmembrane region" description="Helical" evidence="6">
    <location>
        <begin position="194"/>
        <end position="213"/>
    </location>
</feature>
<dbReference type="OrthoDB" id="67004at2759"/>
<evidence type="ECO:0000313" key="9">
    <source>
        <dbReference type="Proteomes" id="UP001165122"/>
    </source>
</evidence>
<evidence type="ECO:0000256" key="2">
    <source>
        <dbReference type="ARBA" id="ARBA00022475"/>
    </source>
</evidence>
<keyword evidence="5 6" id="KW-0472">Membrane</keyword>
<feature type="transmembrane region" description="Helical" evidence="6">
    <location>
        <begin position="77"/>
        <end position="95"/>
    </location>
</feature>
<keyword evidence="2" id="KW-1003">Cell membrane</keyword>
<evidence type="ECO:0000256" key="1">
    <source>
        <dbReference type="ARBA" id="ARBA00004651"/>
    </source>
</evidence>
<dbReference type="Proteomes" id="UP001165122">
    <property type="component" value="Unassembled WGS sequence"/>
</dbReference>
<dbReference type="Pfam" id="PF03458">
    <property type="entry name" value="Gly_transporter"/>
    <property type="match status" value="2"/>
</dbReference>
<feature type="transmembrane region" description="Helical" evidence="6">
    <location>
        <begin position="39"/>
        <end position="57"/>
    </location>
</feature>
<protein>
    <recommendedName>
        <fullName evidence="7">Glycine transporter domain-containing protein</fullName>
    </recommendedName>
</protein>
<gene>
    <name evidence="8" type="ORF">TrLO_g11344</name>
</gene>